<protein>
    <submittedName>
        <fullName evidence="2">Origin recognition complex (Orc) subunit 3 nterminus, putative</fullName>
    </submittedName>
</protein>
<dbReference type="AlphaFoldDB" id="L8GR93"/>
<dbReference type="PANTHER" id="PTHR12748">
    <property type="entry name" value="ORIGIN RECOGNITION COMPLEX SUBUNIT 3"/>
    <property type="match status" value="1"/>
</dbReference>
<dbReference type="GO" id="GO:0031261">
    <property type="term" value="C:DNA replication preinitiation complex"/>
    <property type="evidence" value="ECO:0007669"/>
    <property type="project" value="TreeGrafter"/>
</dbReference>
<dbReference type="PANTHER" id="PTHR12748:SF0">
    <property type="entry name" value="ORIGIN RECOGNITION COMPLEX SUBUNIT 3"/>
    <property type="match status" value="1"/>
</dbReference>
<keyword evidence="3" id="KW-1185">Reference proteome</keyword>
<dbReference type="GO" id="GO:0006270">
    <property type="term" value="P:DNA replication initiation"/>
    <property type="evidence" value="ECO:0007669"/>
    <property type="project" value="TreeGrafter"/>
</dbReference>
<dbReference type="RefSeq" id="XP_004337677.1">
    <property type="nucleotide sequence ID" value="XM_004337629.1"/>
</dbReference>
<dbReference type="InterPro" id="IPR020795">
    <property type="entry name" value="ORC3"/>
</dbReference>
<evidence type="ECO:0000313" key="3">
    <source>
        <dbReference type="Proteomes" id="UP000011083"/>
    </source>
</evidence>
<dbReference type="Pfam" id="PF07034">
    <property type="entry name" value="ORC3_N"/>
    <property type="match status" value="1"/>
</dbReference>
<dbReference type="EMBL" id="KB008025">
    <property type="protein sequence ID" value="ELR15664.1"/>
    <property type="molecule type" value="Genomic_DNA"/>
</dbReference>
<dbReference type="GeneID" id="14916279"/>
<feature type="domain" description="Origin recognition complex subunit 3 N-terminal" evidence="1">
    <location>
        <begin position="117"/>
        <end position="337"/>
    </location>
</feature>
<reference evidence="2 3" key="1">
    <citation type="journal article" date="2013" name="Genome Biol.">
        <title>Genome of Acanthamoeba castellanii highlights extensive lateral gene transfer and early evolution of tyrosine kinase signaling.</title>
        <authorList>
            <person name="Clarke M."/>
            <person name="Lohan A.J."/>
            <person name="Liu B."/>
            <person name="Lagkouvardos I."/>
            <person name="Roy S."/>
            <person name="Zafar N."/>
            <person name="Bertelli C."/>
            <person name="Schilde C."/>
            <person name="Kianianmomeni A."/>
            <person name="Burglin T.R."/>
            <person name="Frech C."/>
            <person name="Turcotte B."/>
            <person name="Kopec K.O."/>
            <person name="Synnott J.M."/>
            <person name="Choo C."/>
            <person name="Paponov I."/>
            <person name="Finkler A."/>
            <person name="Soon Heng Tan C."/>
            <person name="Hutchins A.P."/>
            <person name="Weinmeier T."/>
            <person name="Rattei T."/>
            <person name="Chu J.S."/>
            <person name="Gimenez G."/>
            <person name="Irimia M."/>
            <person name="Rigden D.J."/>
            <person name="Fitzpatrick D.A."/>
            <person name="Lorenzo-Morales J."/>
            <person name="Bateman A."/>
            <person name="Chiu C.H."/>
            <person name="Tang P."/>
            <person name="Hegemann P."/>
            <person name="Fromm H."/>
            <person name="Raoult D."/>
            <person name="Greub G."/>
            <person name="Miranda-Saavedra D."/>
            <person name="Chen N."/>
            <person name="Nash P."/>
            <person name="Ginger M.L."/>
            <person name="Horn M."/>
            <person name="Schaap P."/>
            <person name="Caler L."/>
            <person name="Loftus B."/>
        </authorList>
    </citation>
    <scope>NUCLEOTIDE SEQUENCE [LARGE SCALE GENOMIC DNA]</scope>
    <source>
        <strain evidence="2 3">Neff</strain>
    </source>
</reference>
<organism evidence="2 3">
    <name type="scientific">Acanthamoeba castellanii (strain ATCC 30010 / Neff)</name>
    <dbReference type="NCBI Taxonomy" id="1257118"/>
    <lineage>
        <taxon>Eukaryota</taxon>
        <taxon>Amoebozoa</taxon>
        <taxon>Discosea</taxon>
        <taxon>Longamoebia</taxon>
        <taxon>Centramoebida</taxon>
        <taxon>Acanthamoebidae</taxon>
        <taxon>Acanthamoeba</taxon>
    </lineage>
</organism>
<sequence>MIEEQLKERTEGKMSGITLSLPRTFSYTQVAAKEQANTVKKLRSYAGITTDQALRQPSLKEATFMMDFMMDDGSAKERERLSREHIAKINAKIEARNIFHRTHARTRNLDLLLEQLAKPAKLEIPTALLFVGVNVPDHDRMFAQLAQSLRSGGQRVASLRSKDCKMMLKPIIKSLVVQFIGSNPAFSVKEGKATMRALQYWYKIKGWQYVEPAAESASLAPIAESMVVEGTKDAGCEPPLVVVIEDFEAFDADVLKELISILSYYQADIPFVLVLGLATSADALHRMLPRSVSGRLATRKFTFHSSSESFEEIFKEVIMRNDMGVQFGYKTVEWLATIEHFWRNHLAFLCRSLHDDDFFDSVGERLSAVHLDHIQRTKSVAKLTPGLRRL</sequence>
<accession>L8GR93</accession>
<dbReference type="Proteomes" id="UP000011083">
    <property type="component" value="Unassembled WGS sequence"/>
</dbReference>
<dbReference type="GO" id="GO:0005656">
    <property type="term" value="C:nuclear pre-replicative complex"/>
    <property type="evidence" value="ECO:0007669"/>
    <property type="project" value="TreeGrafter"/>
</dbReference>
<gene>
    <name evidence="2" type="ORF">ACA1_377790</name>
</gene>
<dbReference type="STRING" id="1257118.L8GR93"/>
<dbReference type="GO" id="GO:0005664">
    <property type="term" value="C:nuclear origin of replication recognition complex"/>
    <property type="evidence" value="ECO:0007669"/>
    <property type="project" value="InterPro"/>
</dbReference>
<evidence type="ECO:0000259" key="1">
    <source>
        <dbReference type="Pfam" id="PF07034"/>
    </source>
</evidence>
<name>L8GR93_ACACF</name>
<dbReference type="KEGG" id="acan:ACA1_377790"/>
<dbReference type="InterPro" id="IPR045667">
    <property type="entry name" value="ORC3_N"/>
</dbReference>
<dbReference type="GO" id="GO:0003688">
    <property type="term" value="F:DNA replication origin binding"/>
    <property type="evidence" value="ECO:0007669"/>
    <property type="project" value="TreeGrafter"/>
</dbReference>
<dbReference type="OrthoDB" id="10265211at2759"/>
<evidence type="ECO:0000313" key="2">
    <source>
        <dbReference type="EMBL" id="ELR15664.1"/>
    </source>
</evidence>
<dbReference type="VEuPathDB" id="AmoebaDB:ACA1_377790"/>
<dbReference type="CDD" id="cd20704">
    <property type="entry name" value="Orc3"/>
    <property type="match status" value="1"/>
</dbReference>
<proteinExistence type="predicted"/>